<sequence length="394" mass="45043">MIKLIKTTFYKEMETKRNLSKFITSAKQLSFGVECKKFEERFAKYQNRKHCIFFNSGSSANLGLIQALLNLGQIQKGDHSAFSALTWATNLMPLIELGLNVVPVDVELDTLNVSSRKFTDILEKYPLKLFFLTNLLGFCDDIDEIVKICKKRKIILIEDNCEGLGSVYKGKKLGNFGLASTFSFYVGHHLSTIEGGAVCTDSDQLAIMLRLVRAHGWDRNIGLDEQSVIRKNYRVDSSFYAMYTFYDLGYNLRPTEITAFLGNTQLKYLDEIIEKRKRNFQMIADEVYKLTDLYYPLRFAQLDIISNFAFPVICRSKSGLEKLIKNCQGKIEIRPIVGGDMTVQPFFNKYLPHFQNISSTPNAKLIHNQGLYVGNNPDLTKKEIKTIIDVFTNQ</sequence>
<keyword evidence="1" id="KW-0663">Pyridoxal phosphate</keyword>
<evidence type="ECO:0000313" key="2">
    <source>
        <dbReference type="EMBL" id="OGE65436.1"/>
    </source>
</evidence>
<dbReference type="InterPro" id="IPR015421">
    <property type="entry name" value="PyrdxlP-dep_Trfase_major"/>
</dbReference>
<reference evidence="2 3" key="1">
    <citation type="journal article" date="2016" name="Nat. Commun.">
        <title>Thousands of microbial genomes shed light on interconnected biogeochemical processes in an aquifer system.</title>
        <authorList>
            <person name="Anantharaman K."/>
            <person name="Brown C.T."/>
            <person name="Hug L.A."/>
            <person name="Sharon I."/>
            <person name="Castelle C.J."/>
            <person name="Probst A.J."/>
            <person name="Thomas B.C."/>
            <person name="Singh A."/>
            <person name="Wilkins M.J."/>
            <person name="Karaoz U."/>
            <person name="Brodie E.L."/>
            <person name="Williams K.H."/>
            <person name="Hubbard S.S."/>
            <person name="Banfield J.F."/>
        </authorList>
    </citation>
    <scope>NUCLEOTIDE SEQUENCE [LARGE SCALE GENOMIC DNA]</scope>
</reference>
<gene>
    <name evidence="2" type="ORF">A3B49_00935</name>
</gene>
<dbReference type="GO" id="GO:0008483">
    <property type="term" value="F:transaminase activity"/>
    <property type="evidence" value="ECO:0007669"/>
    <property type="project" value="TreeGrafter"/>
</dbReference>
<dbReference type="InterPro" id="IPR015424">
    <property type="entry name" value="PyrdxlP-dep_Trfase"/>
</dbReference>
<dbReference type="PANTHER" id="PTHR30244">
    <property type="entry name" value="TRANSAMINASE"/>
    <property type="match status" value="1"/>
</dbReference>
<evidence type="ECO:0000256" key="1">
    <source>
        <dbReference type="RuleBase" id="RU004508"/>
    </source>
</evidence>
<dbReference type="PIRSF" id="PIRSF000390">
    <property type="entry name" value="PLP_StrS"/>
    <property type="match status" value="1"/>
</dbReference>
<dbReference type="GO" id="GO:0000271">
    <property type="term" value="P:polysaccharide biosynthetic process"/>
    <property type="evidence" value="ECO:0007669"/>
    <property type="project" value="TreeGrafter"/>
</dbReference>
<dbReference type="Gene3D" id="3.40.640.10">
    <property type="entry name" value="Type I PLP-dependent aspartate aminotransferase-like (Major domain)"/>
    <property type="match status" value="1"/>
</dbReference>
<proteinExistence type="inferred from homology"/>
<accession>A0A1F5MJ78</accession>
<dbReference type="InterPro" id="IPR000653">
    <property type="entry name" value="DegT/StrS_aminotransferase"/>
</dbReference>
<evidence type="ECO:0008006" key="4">
    <source>
        <dbReference type="Google" id="ProtNLM"/>
    </source>
</evidence>
<dbReference type="Gene3D" id="3.90.1150.10">
    <property type="entry name" value="Aspartate Aminotransferase, domain 1"/>
    <property type="match status" value="1"/>
</dbReference>
<organism evidence="2 3">
    <name type="scientific">Candidatus Daviesbacteria bacterium RIFCSPLOWO2_01_FULL_40_24</name>
    <dbReference type="NCBI Taxonomy" id="1797787"/>
    <lineage>
        <taxon>Bacteria</taxon>
        <taxon>Candidatus Daviesiibacteriota</taxon>
    </lineage>
</organism>
<dbReference type="Pfam" id="PF01041">
    <property type="entry name" value="DegT_DnrJ_EryC1"/>
    <property type="match status" value="1"/>
</dbReference>
<protein>
    <recommendedName>
        <fullName evidence="4">DegT/DnrJ/EryC1/StrS aminotransferase</fullName>
    </recommendedName>
</protein>
<dbReference type="EMBL" id="MFDO01000018">
    <property type="protein sequence ID" value="OGE65436.1"/>
    <property type="molecule type" value="Genomic_DNA"/>
</dbReference>
<name>A0A1F5MJ78_9BACT</name>
<comment type="similarity">
    <text evidence="1">Belongs to the DegT/DnrJ/EryC1 family.</text>
</comment>
<dbReference type="Proteomes" id="UP000178017">
    <property type="component" value="Unassembled WGS sequence"/>
</dbReference>
<dbReference type="PANTHER" id="PTHR30244:SF34">
    <property type="entry name" value="DTDP-4-AMINO-4,6-DIDEOXYGALACTOSE TRANSAMINASE"/>
    <property type="match status" value="1"/>
</dbReference>
<dbReference type="AlphaFoldDB" id="A0A1F5MJ78"/>
<comment type="caution">
    <text evidence="2">The sequence shown here is derived from an EMBL/GenBank/DDBJ whole genome shotgun (WGS) entry which is preliminary data.</text>
</comment>
<dbReference type="InterPro" id="IPR015422">
    <property type="entry name" value="PyrdxlP-dep_Trfase_small"/>
</dbReference>
<evidence type="ECO:0000313" key="3">
    <source>
        <dbReference type="Proteomes" id="UP000178017"/>
    </source>
</evidence>
<dbReference type="SUPFAM" id="SSF53383">
    <property type="entry name" value="PLP-dependent transferases"/>
    <property type="match status" value="1"/>
</dbReference>
<dbReference type="GO" id="GO:0030170">
    <property type="term" value="F:pyridoxal phosphate binding"/>
    <property type="evidence" value="ECO:0007669"/>
    <property type="project" value="TreeGrafter"/>
</dbReference>